<protein>
    <submittedName>
        <fullName evidence="2">Uncharacterized protein</fullName>
    </submittedName>
</protein>
<sequence>VAEKSSTVHGRFRSSLDSSGRRSPRVSVKIVFYLKPNCTDLAKYTHLQTDLVLRETHLKPSRISRTTTTRVQFVTVPSGTASFVHIKRTSSIGSSSLKYKSSMNYYIDIKDSAALLNGISGIDVPFDHLALPQSNMYHPSSSLTKFNNYLPIFNYTSTSNLP</sequence>
<organism evidence="2 3">
    <name type="scientific">Opisthorchis viverrini</name>
    <name type="common">Southeast Asian liver fluke</name>
    <dbReference type="NCBI Taxonomy" id="6198"/>
    <lineage>
        <taxon>Eukaryota</taxon>
        <taxon>Metazoa</taxon>
        <taxon>Spiralia</taxon>
        <taxon>Lophotrochozoa</taxon>
        <taxon>Platyhelminthes</taxon>
        <taxon>Trematoda</taxon>
        <taxon>Digenea</taxon>
        <taxon>Opisthorchiida</taxon>
        <taxon>Opisthorchiata</taxon>
        <taxon>Opisthorchiidae</taxon>
        <taxon>Opisthorchis</taxon>
    </lineage>
</organism>
<dbReference type="OrthoDB" id="8862460at2759"/>
<feature type="non-terminal residue" evidence="2">
    <location>
        <position position="1"/>
    </location>
</feature>
<keyword evidence="3" id="KW-1185">Reference proteome</keyword>
<proteinExistence type="predicted"/>
<feature type="region of interest" description="Disordered" evidence="1">
    <location>
        <begin position="1"/>
        <end position="21"/>
    </location>
</feature>
<dbReference type="KEGG" id="ovi:T265_14867"/>
<dbReference type="CTD" id="20329033"/>
<name>A0A075A4P7_OPIVI</name>
<dbReference type="RefSeq" id="XP_009173866.1">
    <property type="nucleotide sequence ID" value="XM_009175602.1"/>
</dbReference>
<reference evidence="2 3" key="1">
    <citation type="submission" date="2013-11" db="EMBL/GenBank/DDBJ databases">
        <title>Opisthorchis viverrini - life in the bile duct.</title>
        <authorList>
            <person name="Young N.D."/>
            <person name="Nagarajan N."/>
            <person name="Lin S.J."/>
            <person name="Korhonen P.K."/>
            <person name="Jex A.R."/>
            <person name="Hall R.S."/>
            <person name="Safavi-Hemami H."/>
            <person name="Kaewkong W."/>
            <person name="Bertrand D."/>
            <person name="Gao S."/>
            <person name="Seet Q."/>
            <person name="Wongkham S."/>
            <person name="Teh B.T."/>
            <person name="Wongkham C."/>
            <person name="Intapan P.M."/>
            <person name="Maleewong W."/>
            <person name="Yang X."/>
            <person name="Hu M."/>
            <person name="Wang Z."/>
            <person name="Hofmann A."/>
            <person name="Sternberg P.W."/>
            <person name="Tan P."/>
            <person name="Wang J."/>
            <person name="Gasser R.B."/>
        </authorList>
    </citation>
    <scope>NUCLEOTIDE SEQUENCE [LARGE SCALE GENOMIC DNA]</scope>
</reference>
<dbReference type="EMBL" id="KL596901">
    <property type="protein sequence ID" value="KER22389.1"/>
    <property type="molecule type" value="Genomic_DNA"/>
</dbReference>
<evidence type="ECO:0000256" key="1">
    <source>
        <dbReference type="SAM" id="MobiDB-lite"/>
    </source>
</evidence>
<evidence type="ECO:0000313" key="2">
    <source>
        <dbReference type="EMBL" id="KER22389.1"/>
    </source>
</evidence>
<accession>A0A075A4P7</accession>
<dbReference type="Proteomes" id="UP000054324">
    <property type="component" value="Unassembled WGS sequence"/>
</dbReference>
<dbReference type="GeneID" id="20329033"/>
<evidence type="ECO:0000313" key="3">
    <source>
        <dbReference type="Proteomes" id="UP000054324"/>
    </source>
</evidence>
<dbReference type="AlphaFoldDB" id="A0A075A4P7"/>
<gene>
    <name evidence="2" type="ORF">T265_14867</name>
</gene>